<sequence>MRLWFKDASLHGAASSRDCTAMICLAPKQRDQSQSAHKVAQVLRSCTPALNAAPAQLTVPPTKIVAGLYRPCATGSFGCGLVKETAPCDSDSLVELTGSASPSIICCAPDRLPDDIPRSFPSPLEMRIWNAQPRPNRQCHGSMLSILPCYRPILESDKFTQDPDCKKD</sequence>
<evidence type="ECO:0000313" key="1">
    <source>
        <dbReference type="EMBL" id="KAF9499415.1"/>
    </source>
</evidence>
<proteinExistence type="predicted"/>
<comment type="caution">
    <text evidence="1">The sequence shown here is derived from an EMBL/GenBank/DDBJ whole genome shotgun (WGS) entry which is preliminary data.</text>
</comment>
<accession>A0A9P6A3J6</accession>
<dbReference type="AlphaFoldDB" id="A0A9P6A3J6"/>
<organism evidence="1 2">
    <name type="scientific">Pleurotus eryngii</name>
    <name type="common">Boletus of the steppes</name>
    <dbReference type="NCBI Taxonomy" id="5323"/>
    <lineage>
        <taxon>Eukaryota</taxon>
        <taxon>Fungi</taxon>
        <taxon>Dikarya</taxon>
        <taxon>Basidiomycota</taxon>
        <taxon>Agaricomycotina</taxon>
        <taxon>Agaricomycetes</taxon>
        <taxon>Agaricomycetidae</taxon>
        <taxon>Agaricales</taxon>
        <taxon>Pleurotineae</taxon>
        <taxon>Pleurotaceae</taxon>
        <taxon>Pleurotus</taxon>
    </lineage>
</organism>
<protein>
    <submittedName>
        <fullName evidence="1">Uncharacterized protein</fullName>
    </submittedName>
</protein>
<dbReference type="EMBL" id="MU154532">
    <property type="protein sequence ID" value="KAF9499415.1"/>
    <property type="molecule type" value="Genomic_DNA"/>
</dbReference>
<evidence type="ECO:0000313" key="2">
    <source>
        <dbReference type="Proteomes" id="UP000807025"/>
    </source>
</evidence>
<reference evidence="1" key="1">
    <citation type="submission" date="2020-11" db="EMBL/GenBank/DDBJ databases">
        <authorList>
            <consortium name="DOE Joint Genome Institute"/>
            <person name="Ahrendt S."/>
            <person name="Riley R."/>
            <person name="Andreopoulos W."/>
            <person name="Labutti K."/>
            <person name="Pangilinan J."/>
            <person name="Ruiz-Duenas F.J."/>
            <person name="Barrasa J.M."/>
            <person name="Sanchez-Garcia M."/>
            <person name="Camarero S."/>
            <person name="Miyauchi S."/>
            <person name="Serrano A."/>
            <person name="Linde D."/>
            <person name="Babiker R."/>
            <person name="Drula E."/>
            <person name="Ayuso-Fernandez I."/>
            <person name="Pacheco R."/>
            <person name="Padilla G."/>
            <person name="Ferreira P."/>
            <person name="Barriuso J."/>
            <person name="Kellner H."/>
            <person name="Castanera R."/>
            <person name="Alfaro M."/>
            <person name="Ramirez L."/>
            <person name="Pisabarro A.G."/>
            <person name="Kuo A."/>
            <person name="Tritt A."/>
            <person name="Lipzen A."/>
            <person name="He G."/>
            <person name="Yan M."/>
            <person name="Ng V."/>
            <person name="Cullen D."/>
            <person name="Martin F."/>
            <person name="Rosso M.-N."/>
            <person name="Henrissat B."/>
            <person name="Hibbett D."/>
            <person name="Martinez A.T."/>
            <person name="Grigoriev I.V."/>
        </authorList>
    </citation>
    <scope>NUCLEOTIDE SEQUENCE</scope>
    <source>
        <strain evidence="1">ATCC 90797</strain>
    </source>
</reference>
<keyword evidence="2" id="KW-1185">Reference proteome</keyword>
<dbReference type="Proteomes" id="UP000807025">
    <property type="component" value="Unassembled WGS sequence"/>
</dbReference>
<gene>
    <name evidence="1" type="ORF">BDN71DRAFT_180030</name>
</gene>
<name>A0A9P6A3J6_PLEER</name>